<dbReference type="GO" id="GO:0006457">
    <property type="term" value="P:protein folding"/>
    <property type="evidence" value="ECO:0007669"/>
    <property type="project" value="InterPro"/>
</dbReference>
<feature type="compositionally biased region" description="Pro residues" evidence="1">
    <location>
        <begin position="98"/>
        <end position="125"/>
    </location>
</feature>
<comment type="caution">
    <text evidence="2">The sequence shown here is derived from an EMBL/GenBank/DDBJ whole genome shotgun (WGS) entry which is preliminary data.</text>
</comment>
<evidence type="ECO:0000256" key="1">
    <source>
        <dbReference type="SAM" id="MobiDB-lite"/>
    </source>
</evidence>
<name>A0A5N5ELA7_9ACTN</name>
<feature type="compositionally biased region" description="Low complexity" evidence="1">
    <location>
        <begin position="65"/>
        <end position="97"/>
    </location>
</feature>
<evidence type="ECO:0000313" key="2">
    <source>
        <dbReference type="EMBL" id="KAB2591113.1"/>
    </source>
</evidence>
<feature type="compositionally biased region" description="Basic and acidic residues" evidence="1">
    <location>
        <begin position="52"/>
        <end position="63"/>
    </location>
</feature>
<dbReference type="Proteomes" id="UP000326907">
    <property type="component" value="Unassembled WGS sequence"/>
</dbReference>
<reference evidence="2 3" key="1">
    <citation type="submission" date="2019-09" db="EMBL/GenBank/DDBJ databases">
        <authorList>
            <person name="Liu P."/>
        </authorList>
    </citation>
    <scope>NUCLEOTIDE SEQUENCE [LARGE SCALE GENOMIC DNA]</scope>
    <source>
        <strain evidence="2 3">TRM68085</strain>
    </source>
</reference>
<gene>
    <name evidence="2" type="ORF">F5983_18305</name>
</gene>
<organism evidence="2 3">
    <name type="scientific">Streptomyces arboris</name>
    <dbReference type="NCBI Taxonomy" id="2600619"/>
    <lineage>
        <taxon>Bacteria</taxon>
        <taxon>Bacillati</taxon>
        <taxon>Actinomycetota</taxon>
        <taxon>Actinomycetes</taxon>
        <taxon>Kitasatosporales</taxon>
        <taxon>Streptomycetaceae</taxon>
        <taxon>Streptomyces</taxon>
    </lineage>
</organism>
<dbReference type="RefSeq" id="WP_151511297.1">
    <property type="nucleotide sequence ID" value="NZ_VYUA01000015.1"/>
</dbReference>
<dbReference type="InterPro" id="IPR009012">
    <property type="entry name" value="GrpE_head"/>
</dbReference>
<feature type="region of interest" description="Disordered" evidence="1">
    <location>
        <begin position="44"/>
        <end position="134"/>
    </location>
</feature>
<dbReference type="Gene3D" id="2.30.22.10">
    <property type="entry name" value="Head domain of nucleotide exchange factor GrpE"/>
    <property type="match status" value="1"/>
</dbReference>
<dbReference type="EMBL" id="VYUA01000015">
    <property type="protein sequence ID" value="KAB2591113.1"/>
    <property type="molecule type" value="Genomic_DNA"/>
</dbReference>
<proteinExistence type="predicted"/>
<accession>A0A5N5ELA7</accession>
<protein>
    <recommendedName>
        <fullName evidence="4">Nucleotide exchange factor GrpE</fullName>
    </recommendedName>
</protein>
<dbReference type="AlphaFoldDB" id="A0A5N5ELA7"/>
<sequence length="232" mass="24197">MTTRTRGSDARARRLTRWWGNPRISRAAGRTAEGLRRLADRLDHAAGSAADRSVDRGVDRDAVRAPGADGPNATTAAAAPPLPSVDAAPSPVAVLPPDAVPPPEAEPSPGPRPPAPEATPAPSPAAPAASPVAPPDCVAVARDVLAVADRLRNEGLARRLFDAVGRLPGLRVLRPSPGDAFDPAEHHWDETRPTDDPAREETVAALLAPGFSGPQNELIRTARVAVYATEVK</sequence>
<evidence type="ECO:0008006" key="4">
    <source>
        <dbReference type="Google" id="ProtNLM"/>
    </source>
</evidence>
<evidence type="ECO:0000313" key="3">
    <source>
        <dbReference type="Proteomes" id="UP000326907"/>
    </source>
</evidence>
<keyword evidence="3" id="KW-1185">Reference proteome</keyword>